<dbReference type="STRING" id="48697.A0A117NNR4"/>
<dbReference type="Proteomes" id="UP000055045">
    <property type="component" value="Unassembled WGS sequence"/>
</dbReference>
<reference evidence="2 3" key="1">
    <citation type="submission" date="2015-10" db="EMBL/GenBank/DDBJ databases">
        <title>Genome sequencing of Penicillium freii.</title>
        <authorList>
            <person name="Nguyen H.D."/>
            <person name="Visagie C.M."/>
            <person name="Seifert K.A."/>
        </authorList>
    </citation>
    <scope>NUCLEOTIDE SEQUENCE [LARGE SCALE GENOMIC DNA]</scope>
    <source>
        <strain evidence="2 3">DAOM 242723</strain>
    </source>
</reference>
<keyword evidence="1" id="KW-0472">Membrane</keyword>
<protein>
    <submittedName>
        <fullName evidence="2">Uncharacterized protein</fullName>
    </submittedName>
</protein>
<evidence type="ECO:0000313" key="2">
    <source>
        <dbReference type="EMBL" id="KUM61268.1"/>
    </source>
</evidence>
<sequence length="557" mass="62328">MASDEKSEEHTLLDFSCRITIKNESEQNFGLVNYGINGGYGVWPEGQPPNTIEACSEGTVHLKDPPGLGGSDGWVQYGVPSCRARETFTLSFECPQSYWSSNKLKALEYNPNVLDINIQPYDTSGHPLQVSIKGSKKPFLDVRGHGTATKSADLTAVRGKTPLKTNYDIGFKPINKPPVHETILIAAFMQSDVCFPVGTVYTNLNNKQWEYMRGVVWNDDPSCYLFEDYSDKNHVFSTGYCWYQAYSGNVPGSIIRRSHFGDLQFLHGMASVEGEKATDTQRKILTWLEVMYRLACGDQGVSDSDLLRDRLGEWFNDKTIPPGGDTLRNLILASTPNYNCVDLKKRALGICLHIITDSYAVGHTQRRLTNPDAYQGPDDHNYMVFKEGMYGKWGPVVAFHSYDGQNQARHSHYDGLENGNLPVPKNLDSFNSIIGARSAIEADKKFMNCFAAQTKWEDGVENFLKSEVFAIDKDAKPANSLVDEGGPYTGKTCHKTPQADCDYLCAAGLQRKILNLESGTYGPPTLYRRRLWREILFGVFILAIALICFVLSLVYFH</sequence>
<accession>A0A117NNR4</accession>
<gene>
    <name evidence="2" type="ORF">ACN42_g5856</name>
</gene>
<dbReference type="Gene3D" id="2.60.270.50">
    <property type="match status" value="1"/>
</dbReference>
<keyword evidence="1" id="KW-0812">Transmembrane</keyword>
<organism evidence="2 3">
    <name type="scientific">Penicillium freii</name>
    <dbReference type="NCBI Taxonomy" id="48697"/>
    <lineage>
        <taxon>Eukaryota</taxon>
        <taxon>Fungi</taxon>
        <taxon>Dikarya</taxon>
        <taxon>Ascomycota</taxon>
        <taxon>Pezizomycotina</taxon>
        <taxon>Eurotiomycetes</taxon>
        <taxon>Eurotiomycetidae</taxon>
        <taxon>Eurotiales</taxon>
        <taxon>Aspergillaceae</taxon>
        <taxon>Penicillium</taxon>
    </lineage>
</organism>
<proteinExistence type="predicted"/>
<comment type="caution">
    <text evidence="2">The sequence shown here is derived from an EMBL/GenBank/DDBJ whole genome shotgun (WGS) entry which is preliminary data.</text>
</comment>
<keyword evidence="3" id="KW-1185">Reference proteome</keyword>
<name>A0A117NNR4_PENFR</name>
<dbReference type="AlphaFoldDB" id="A0A117NNR4"/>
<feature type="transmembrane region" description="Helical" evidence="1">
    <location>
        <begin position="535"/>
        <end position="556"/>
    </location>
</feature>
<dbReference type="EMBL" id="LLXE01000141">
    <property type="protein sequence ID" value="KUM61268.1"/>
    <property type="molecule type" value="Genomic_DNA"/>
</dbReference>
<keyword evidence="1" id="KW-1133">Transmembrane helix</keyword>
<evidence type="ECO:0000313" key="3">
    <source>
        <dbReference type="Proteomes" id="UP000055045"/>
    </source>
</evidence>
<evidence type="ECO:0000256" key="1">
    <source>
        <dbReference type="SAM" id="Phobius"/>
    </source>
</evidence>